<proteinExistence type="predicted"/>
<accession>A0AAE1CTE3</accession>
<keyword evidence="2" id="KW-1185">Reference proteome</keyword>
<reference evidence="1" key="1">
    <citation type="journal article" date="2023" name="G3 (Bethesda)">
        <title>A reference genome for the long-term kleptoplast-retaining sea slug Elysia crispata morphotype clarki.</title>
        <authorList>
            <person name="Eastman K.E."/>
            <person name="Pendleton A.L."/>
            <person name="Shaikh M.A."/>
            <person name="Suttiyut T."/>
            <person name="Ogas R."/>
            <person name="Tomko P."/>
            <person name="Gavelis G."/>
            <person name="Widhalm J.R."/>
            <person name="Wisecaver J.H."/>
        </authorList>
    </citation>
    <scope>NUCLEOTIDE SEQUENCE</scope>
    <source>
        <strain evidence="1">ECLA1</strain>
    </source>
</reference>
<evidence type="ECO:0000313" key="2">
    <source>
        <dbReference type="Proteomes" id="UP001283361"/>
    </source>
</evidence>
<dbReference type="EMBL" id="JAWDGP010006848">
    <property type="protein sequence ID" value="KAK3734480.1"/>
    <property type="molecule type" value="Genomic_DNA"/>
</dbReference>
<organism evidence="1 2">
    <name type="scientific">Elysia crispata</name>
    <name type="common">lettuce slug</name>
    <dbReference type="NCBI Taxonomy" id="231223"/>
    <lineage>
        <taxon>Eukaryota</taxon>
        <taxon>Metazoa</taxon>
        <taxon>Spiralia</taxon>
        <taxon>Lophotrochozoa</taxon>
        <taxon>Mollusca</taxon>
        <taxon>Gastropoda</taxon>
        <taxon>Heterobranchia</taxon>
        <taxon>Euthyneura</taxon>
        <taxon>Panpulmonata</taxon>
        <taxon>Sacoglossa</taxon>
        <taxon>Placobranchoidea</taxon>
        <taxon>Plakobranchidae</taxon>
        <taxon>Elysia</taxon>
    </lineage>
</organism>
<evidence type="ECO:0000313" key="1">
    <source>
        <dbReference type="EMBL" id="KAK3734480.1"/>
    </source>
</evidence>
<gene>
    <name evidence="1" type="ORF">RRG08_029155</name>
</gene>
<comment type="caution">
    <text evidence="1">The sequence shown here is derived from an EMBL/GenBank/DDBJ whole genome shotgun (WGS) entry which is preliminary data.</text>
</comment>
<dbReference type="Proteomes" id="UP001283361">
    <property type="component" value="Unassembled WGS sequence"/>
</dbReference>
<protein>
    <submittedName>
        <fullName evidence="1">Uncharacterized protein</fullName>
    </submittedName>
</protein>
<name>A0AAE1CTE3_9GAST</name>
<sequence>MPASTGIASRLLKEANRLHLDNLERKKGHGMTFYLVDHSITLNGQDCYSSWVSSDHITINFRHNVHQGFIVGAYLVPV</sequence>
<dbReference type="AlphaFoldDB" id="A0AAE1CTE3"/>